<dbReference type="EnsemblPlants" id="AET5Gv20716600.17">
    <property type="protein sequence ID" value="AET5Gv20716600.17"/>
    <property type="gene ID" value="AET5Gv20716600"/>
</dbReference>
<dbReference type="Proteomes" id="UP000015105">
    <property type="component" value="Chromosome 5D"/>
</dbReference>
<dbReference type="Gene3D" id="3.40.50.300">
    <property type="entry name" value="P-loop containing nucleotide triphosphate hydrolases"/>
    <property type="match status" value="1"/>
</dbReference>
<reference evidence="2" key="2">
    <citation type="journal article" date="2017" name="Nat. Plants">
        <title>The Aegilops tauschii genome reveals multiple impacts of transposons.</title>
        <authorList>
            <person name="Zhao G."/>
            <person name="Zou C."/>
            <person name="Li K."/>
            <person name="Wang K."/>
            <person name="Li T."/>
            <person name="Gao L."/>
            <person name="Zhang X."/>
            <person name="Wang H."/>
            <person name="Yang Z."/>
            <person name="Liu X."/>
            <person name="Jiang W."/>
            <person name="Mao L."/>
            <person name="Kong X."/>
            <person name="Jiao Y."/>
            <person name="Jia J."/>
        </authorList>
    </citation>
    <scope>NUCLEOTIDE SEQUENCE [LARGE SCALE GENOMIC DNA]</scope>
    <source>
        <strain evidence="2">cv. AL8/78</strain>
    </source>
</reference>
<sequence>MYFYQMIILLADRLMQFSQVLTVFLIFAFSGGRTIIFTETKESASELSSLIPGSRALHGDIAQAQREVSVSV</sequence>
<reference evidence="1" key="3">
    <citation type="journal article" date="2017" name="Nature">
        <title>Genome sequence of the progenitor of the wheat D genome Aegilops tauschii.</title>
        <authorList>
            <person name="Luo M.C."/>
            <person name="Gu Y.Q."/>
            <person name="Puiu D."/>
            <person name="Wang H."/>
            <person name="Twardziok S.O."/>
            <person name="Deal K.R."/>
            <person name="Huo N."/>
            <person name="Zhu T."/>
            <person name="Wang L."/>
            <person name="Wang Y."/>
            <person name="McGuire P.E."/>
            <person name="Liu S."/>
            <person name="Long H."/>
            <person name="Ramasamy R.K."/>
            <person name="Rodriguez J.C."/>
            <person name="Van S.L."/>
            <person name="Yuan L."/>
            <person name="Wang Z."/>
            <person name="Xia Z."/>
            <person name="Xiao L."/>
            <person name="Anderson O.D."/>
            <person name="Ouyang S."/>
            <person name="Liang Y."/>
            <person name="Zimin A.V."/>
            <person name="Pertea G."/>
            <person name="Qi P."/>
            <person name="Bennetzen J.L."/>
            <person name="Dai X."/>
            <person name="Dawson M.W."/>
            <person name="Muller H.G."/>
            <person name="Kugler K."/>
            <person name="Rivarola-Duarte L."/>
            <person name="Spannagl M."/>
            <person name="Mayer K.F.X."/>
            <person name="Lu F.H."/>
            <person name="Bevan M.W."/>
            <person name="Leroy P."/>
            <person name="Li P."/>
            <person name="You F.M."/>
            <person name="Sun Q."/>
            <person name="Liu Z."/>
            <person name="Lyons E."/>
            <person name="Wicker T."/>
            <person name="Salzberg S.L."/>
            <person name="Devos K.M."/>
            <person name="Dvorak J."/>
        </authorList>
    </citation>
    <scope>NUCLEOTIDE SEQUENCE [LARGE SCALE GENOMIC DNA]</scope>
    <source>
        <strain evidence="1">cv. AL8/78</strain>
    </source>
</reference>
<reference evidence="2" key="1">
    <citation type="journal article" date="2014" name="Science">
        <title>Ancient hybridizations among the ancestral genomes of bread wheat.</title>
        <authorList>
            <consortium name="International Wheat Genome Sequencing Consortium,"/>
            <person name="Marcussen T."/>
            <person name="Sandve S.R."/>
            <person name="Heier L."/>
            <person name="Spannagl M."/>
            <person name="Pfeifer M."/>
            <person name="Jakobsen K.S."/>
            <person name="Wulff B.B."/>
            <person name="Steuernagel B."/>
            <person name="Mayer K.F."/>
            <person name="Olsen O.A."/>
        </authorList>
    </citation>
    <scope>NUCLEOTIDE SEQUENCE [LARGE SCALE GENOMIC DNA]</scope>
    <source>
        <strain evidence="2">cv. AL8/78</strain>
    </source>
</reference>
<dbReference type="SUPFAM" id="SSF52540">
    <property type="entry name" value="P-loop containing nucleoside triphosphate hydrolases"/>
    <property type="match status" value="1"/>
</dbReference>
<reference evidence="1" key="5">
    <citation type="journal article" date="2021" name="G3 (Bethesda)">
        <title>Aegilops tauschii genome assembly Aet v5.0 features greater sequence contiguity and improved annotation.</title>
        <authorList>
            <person name="Wang L."/>
            <person name="Zhu T."/>
            <person name="Rodriguez J.C."/>
            <person name="Deal K.R."/>
            <person name="Dubcovsky J."/>
            <person name="McGuire P.E."/>
            <person name="Lux T."/>
            <person name="Spannagl M."/>
            <person name="Mayer K.F.X."/>
            <person name="Baldrich P."/>
            <person name="Meyers B.C."/>
            <person name="Huo N."/>
            <person name="Gu Y.Q."/>
            <person name="Zhou H."/>
            <person name="Devos K.M."/>
            <person name="Bennetzen J.L."/>
            <person name="Unver T."/>
            <person name="Budak H."/>
            <person name="Gulick P.J."/>
            <person name="Galiba G."/>
            <person name="Kalapos B."/>
            <person name="Nelson D.R."/>
            <person name="Li P."/>
            <person name="You F.M."/>
            <person name="Luo M.C."/>
            <person name="Dvorak J."/>
        </authorList>
    </citation>
    <scope>NUCLEOTIDE SEQUENCE [LARGE SCALE GENOMIC DNA]</scope>
    <source>
        <strain evidence="1">cv. AL8/78</strain>
    </source>
</reference>
<evidence type="ECO:0000313" key="1">
    <source>
        <dbReference type="EnsemblPlants" id="AET5Gv20716600.17"/>
    </source>
</evidence>
<dbReference type="Gramene" id="AET5Gv20716600.17">
    <property type="protein sequence ID" value="AET5Gv20716600.17"/>
    <property type="gene ID" value="AET5Gv20716600"/>
</dbReference>
<evidence type="ECO:0000313" key="2">
    <source>
        <dbReference type="Proteomes" id="UP000015105"/>
    </source>
</evidence>
<dbReference type="AlphaFoldDB" id="A0A453LCX1"/>
<dbReference type="InterPro" id="IPR027417">
    <property type="entry name" value="P-loop_NTPase"/>
</dbReference>
<organism evidence="1 2">
    <name type="scientific">Aegilops tauschii subsp. strangulata</name>
    <name type="common">Goatgrass</name>
    <dbReference type="NCBI Taxonomy" id="200361"/>
    <lineage>
        <taxon>Eukaryota</taxon>
        <taxon>Viridiplantae</taxon>
        <taxon>Streptophyta</taxon>
        <taxon>Embryophyta</taxon>
        <taxon>Tracheophyta</taxon>
        <taxon>Spermatophyta</taxon>
        <taxon>Magnoliopsida</taxon>
        <taxon>Liliopsida</taxon>
        <taxon>Poales</taxon>
        <taxon>Poaceae</taxon>
        <taxon>BOP clade</taxon>
        <taxon>Pooideae</taxon>
        <taxon>Triticodae</taxon>
        <taxon>Triticeae</taxon>
        <taxon>Triticinae</taxon>
        <taxon>Aegilops</taxon>
    </lineage>
</organism>
<accession>A0A453LCX1</accession>
<evidence type="ECO:0008006" key="3">
    <source>
        <dbReference type="Google" id="ProtNLM"/>
    </source>
</evidence>
<proteinExistence type="predicted"/>
<keyword evidence="2" id="KW-1185">Reference proteome</keyword>
<protein>
    <recommendedName>
        <fullName evidence="3">Helicase C-terminal domain-containing protein</fullName>
    </recommendedName>
</protein>
<reference evidence="1" key="4">
    <citation type="submission" date="2019-03" db="UniProtKB">
        <authorList>
            <consortium name="EnsemblPlants"/>
        </authorList>
    </citation>
    <scope>IDENTIFICATION</scope>
</reference>
<name>A0A453LCX1_AEGTS</name>